<dbReference type="SMART" id="SM00530">
    <property type="entry name" value="HTH_XRE"/>
    <property type="match status" value="1"/>
</dbReference>
<dbReference type="GO" id="GO:0003677">
    <property type="term" value="F:DNA binding"/>
    <property type="evidence" value="ECO:0007669"/>
    <property type="project" value="UniProtKB-KW"/>
</dbReference>
<evidence type="ECO:0000313" key="3">
    <source>
        <dbReference type="EMBL" id="QGU95844.1"/>
    </source>
</evidence>
<sequence>MNIGENIQKLRKRSNMTQQDLADSLGISRSAISRIESKSSLDTDLLLRVSKAFNIPLIALLYDETNEPYEYIAAEVLAFPKSIRDLHSNNIELYRKLPDKTRNFIRAIGIEIYNEILNSESKAVENFSKGLQGNIAALFDDANSSLKKACIKFIDDYTNYWVNEILKERSY</sequence>
<dbReference type="InterPro" id="IPR001387">
    <property type="entry name" value="Cro/C1-type_HTH"/>
</dbReference>
<keyword evidence="4" id="KW-1185">Reference proteome</keyword>
<protein>
    <submittedName>
        <fullName evidence="3">Helix-turn-helix domain-containing protein</fullName>
    </submittedName>
</protein>
<evidence type="ECO:0000259" key="2">
    <source>
        <dbReference type="PROSITE" id="PS50943"/>
    </source>
</evidence>
<dbReference type="InterPro" id="IPR010982">
    <property type="entry name" value="Lambda_DNA-bd_dom_sf"/>
</dbReference>
<dbReference type="Gene3D" id="1.10.260.40">
    <property type="entry name" value="lambda repressor-like DNA-binding domains"/>
    <property type="match status" value="1"/>
</dbReference>
<accession>A0A6I6F3S9</accession>
<evidence type="ECO:0000313" key="4">
    <source>
        <dbReference type="Proteomes" id="UP000422764"/>
    </source>
</evidence>
<dbReference type="SUPFAM" id="SSF47413">
    <property type="entry name" value="lambda repressor-like DNA-binding domains"/>
    <property type="match status" value="1"/>
</dbReference>
<dbReference type="EMBL" id="CP046522">
    <property type="protein sequence ID" value="QGU95844.1"/>
    <property type="molecule type" value="Genomic_DNA"/>
</dbReference>
<evidence type="ECO:0000256" key="1">
    <source>
        <dbReference type="ARBA" id="ARBA00023125"/>
    </source>
</evidence>
<dbReference type="PROSITE" id="PS50943">
    <property type="entry name" value="HTH_CROC1"/>
    <property type="match status" value="1"/>
</dbReference>
<gene>
    <name evidence="3" type="ORF">GOM49_12720</name>
</gene>
<reference evidence="3 4" key="1">
    <citation type="submission" date="2019-12" db="EMBL/GenBank/DDBJ databases">
        <title>Genome sequenceing of Clostridium bovifaecis.</title>
        <authorList>
            <person name="Yao Y."/>
        </authorList>
    </citation>
    <scope>NUCLEOTIDE SEQUENCE [LARGE SCALE GENOMIC DNA]</scope>
    <source>
        <strain evidence="3 4">BXX</strain>
    </source>
</reference>
<dbReference type="Pfam" id="PF01381">
    <property type="entry name" value="HTH_3"/>
    <property type="match status" value="1"/>
</dbReference>
<dbReference type="Proteomes" id="UP000422764">
    <property type="component" value="Chromosome"/>
</dbReference>
<organism evidence="3 4">
    <name type="scientific">Clostridium bovifaecis</name>
    <dbReference type="NCBI Taxonomy" id="2184719"/>
    <lineage>
        <taxon>Bacteria</taxon>
        <taxon>Bacillati</taxon>
        <taxon>Bacillota</taxon>
        <taxon>Clostridia</taxon>
        <taxon>Eubacteriales</taxon>
        <taxon>Clostridiaceae</taxon>
        <taxon>Clostridium</taxon>
    </lineage>
</organism>
<dbReference type="CDD" id="cd00093">
    <property type="entry name" value="HTH_XRE"/>
    <property type="match status" value="1"/>
</dbReference>
<keyword evidence="1" id="KW-0238">DNA-binding</keyword>
<dbReference type="PANTHER" id="PTHR46558:SF11">
    <property type="entry name" value="HTH-TYPE TRANSCRIPTIONAL REGULATOR XRE"/>
    <property type="match status" value="1"/>
</dbReference>
<dbReference type="PANTHER" id="PTHR46558">
    <property type="entry name" value="TRACRIPTIONAL REGULATORY PROTEIN-RELATED-RELATED"/>
    <property type="match status" value="1"/>
</dbReference>
<name>A0A6I6F3S9_9CLOT</name>
<dbReference type="AlphaFoldDB" id="A0A6I6F3S9"/>
<proteinExistence type="predicted"/>
<feature type="domain" description="HTH cro/C1-type" evidence="2">
    <location>
        <begin position="7"/>
        <end position="60"/>
    </location>
</feature>